<organism evidence="10 11">
    <name type="scientific">Enterococcus lemanii</name>
    <dbReference type="NCBI Taxonomy" id="1159752"/>
    <lineage>
        <taxon>Bacteria</taxon>
        <taxon>Bacillati</taxon>
        <taxon>Bacillota</taxon>
        <taxon>Bacilli</taxon>
        <taxon>Lactobacillales</taxon>
        <taxon>Enterococcaceae</taxon>
        <taxon>Enterococcus</taxon>
    </lineage>
</organism>
<evidence type="ECO:0000256" key="4">
    <source>
        <dbReference type="ARBA" id="ARBA00022692"/>
    </source>
</evidence>
<dbReference type="RefSeq" id="WP_204654754.1">
    <property type="nucleotide sequence ID" value="NZ_JAFBFD010000037.1"/>
</dbReference>
<evidence type="ECO:0000256" key="1">
    <source>
        <dbReference type="ARBA" id="ARBA00004651"/>
    </source>
</evidence>
<evidence type="ECO:0000256" key="3">
    <source>
        <dbReference type="ARBA" id="ARBA00022519"/>
    </source>
</evidence>
<feature type="transmembrane region" description="Helical" evidence="8">
    <location>
        <begin position="28"/>
        <end position="45"/>
    </location>
</feature>
<evidence type="ECO:0000313" key="11">
    <source>
        <dbReference type="Proteomes" id="UP001595969"/>
    </source>
</evidence>
<evidence type="ECO:0000259" key="9">
    <source>
        <dbReference type="Pfam" id="PF12821"/>
    </source>
</evidence>
<keyword evidence="11" id="KW-1185">Reference proteome</keyword>
<dbReference type="Proteomes" id="UP001595969">
    <property type="component" value="Unassembled WGS sequence"/>
</dbReference>
<evidence type="ECO:0000313" key="10">
    <source>
        <dbReference type="EMBL" id="MFC4718303.1"/>
    </source>
</evidence>
<keyword evidence="3" id="KW-0997">Cell inner membrane</keyword>
<accession>A0ABV9MUK2</accession>
<keyword evidence="2" id="KW-1003">Cell membrane</keyword>
<dbReference type="Pfam" id="PF12821">
    <property type="entry name" value="ThrE_2"/>
    <property type="match status" value="1"/>
</dbReference>
<keyword evidence="5 8" id="KW-1133">Transmembrane helix</keyword>
<dbReference type="InterPro" id="IPR050539">
    <property type="entry name" value="ThrE_Dicarb/AminoAcid_Exp"/>
</dbReference>
<feature type="transmembrane region" description="Helical" evidence="8">
    <location>
        <begin position="76"/>
        <end position="99"/>
    </location>
</feature>
<evidence type="ECO:0000256" key="6">
    <source>
        <dbReference type="ARBA" id="ARBA00023136"/>
    </source>
</evidence>
<dbReference type="PANTHER" id="PTHR34390">
    <property type="entry name" value="UPF0442 PROTEIN YJJB-RELATED"/>
    <property type="match status" value="1"/>
</dbReference>
<comment type="subcellular location">
    <subcellularLocation>
        <location evidence="1">Cell membrane</location>
        <topology evidence="1">Multi-pass membrane protein</topology>
    </subcellularLocation>
</comment>
<evidence type="ECO:0000256" key="7">
    <source>
        <dbReference type="ARBA" id="ARBA00034125"/>
    </source>
</evidence>
<evidence type="ECO:0000256" key="8">
    <source>
        <dbReference type="SAM" id="Phobius"/>
    </source>
</evidence>
<sequence>MMMFIHFLFSFISTVTFGVITNVPRRSLLASGFTGAIGWMVYIGLKALHFRLGLANFIAAVMIGCFSIYFSRKQKIPMLIFIVPSLVPLVPGGPAYLAVREFVLGSPNTGFHYIAVVIVTAGAIAGGFMITSLVEKIFIHWPTKR</sequence>
<comment type="similarity">
    <text evidence="7">Belongs to the ThrE exporter (TC 2.A.79) family.</text>
</comment>
<proteinExistence type="inferred from homology"/>
<feature type="domain" description="Threonine/Serine exporter ThrE" evidence="9">
    <location>
        <begin position="7"/>
        <end position="134"/>
    </location>
</feature>
<comment type="caution">
    <text evidence="10">The sequence shown here is derived from an EMBL/GenBank/DDBJ whole genome shotgun (WGS) entry which is preliminary data.</text>
</comment>
<feature type="transmembrane region" description="Helical" evidence="8">
    <location>
        <begin position="52"/>
        <end position="70"/>
    </location>
</feature>
<dbReference type="EMBL" id="JBHSGS010000006">
    <property type="protein sequence ID" value="MFC4718303.1"/>
    <property type="molecule type" value="Genomic_DNA"/>
</dbReference>
<dbReference type="PANTHER" id="PTHR34390:SF1">
    <property type="entry name" value="SUCCINATE TRANSPORTER SUBUNIT YJJB-RELATED"/>
    <property type="match status" value="1"/>
</dbReference>
<evidence type="ECO:0000256" key="5">
    <source>
        <dbReference type="ARBA" id="ARBA00022989"/>
    </source>
</evidence>
<gene>
    <name evidence="10" type="ORF">ACFO5I_00765</name>
</gene>
<name>A0ABV9MUK2_9ENTE</name>
<protein>
    <submittedName>
        <fullName evidence="10">Threonine/serine exporter family protein</fullName>
    </submittedName>
</protein>
<dbReference type="InterPro" id="IPR024528">
    <property type="entry name" value="ThrE_2"/>
</dbReference>
<feature type="transmembrane region" description="Helical" evidence="8">
    <location>
        <begin position="111"/>
        <end position="134"/>
    </location>
</feature>
<evidence type="ECO:0000256" key="2">
    <source>
        <dbReference type="ARBA" id="ARBA00022475"/>
    </source>
</evidence>
<keyword evidence="6 8" id="KW-0472">Membrane</keyword>
<keyword evidence="4 8" id="KW-0812">Transmembrane</keyword>
<reference evidence="11" key="1">
    <citation type="journal article" date="2019" name="Int. J. Syst. Evol. Microbiol.">
        <title>The Global Catalogue of Microorganisms (GCM) 10K type strain sequencing project: providing services to taxonomists for standard genome sequencing and annotation.</title>
        <authorList>
            <consortium name="The Broad Institute Genomics Platform"/>
            <consortium name="The Broad Institute Genome Sequencing Center for Infectious Disease"/>
            <person name="Wu L."/>
            <person name="Ma J."/>
        </authorList>
    </citation>
    <scope>NUCLEOTIDE SEQUENCE [LARGE SCALE GENOMIC DNA]</scope>
    <source>
        <strain evidence="11">CGMCC 1.19032</strain>
    </source>
</reference>